<protein>
    <submittedName>
        <fullName evidence="1">Uncharacterized protein</fullName>
    </submittedName>
</protein>
<evidence type="ECO:0000313" key="1">
    <source>
        <dbReference type="EMBL" id="CAL1578243.1"/>
    </source>
</evidence>
<dbReference type="Proteomes" id="UP001497482">
    <property type="component" value="Chromosome 13"/>
</dbReference>
<proteinExistence type="predicted"/>
<dbReference type="AlphaFoldDB" id="A0AAV2JPV8"/>
<evidence type="ECO:0000313" key="2">
    <source>
        <dbReference type="Proteomes" id="UP001497482"/>
    </source>
</evidence>
<gene>
    <name evidence="1" type="ORF">KC01_LOCUS9419</name>
</gene>
<name>A0AAV2JPV8_KNICA</name>
<dbReference type="EMBL" id="OZ035835">
    <property type="protein sequence ID" value="CAL1578243.1"/>
    <property type="molecule type" value="Genomic_DNA"/>
</dbReference>
<keyword evidence="2" id="KW-1185">Reference proteome</keyword>
<organism evidence="1 2">
    <name type="scientific">Knipowitschia caucasica</name>
    <name type="common">Caucasian dwarf goby</name>
    <name type="synonym">Pomatoschistus caucasicus</name>
    <dbReference type="NCBI Taxonomy" id="637954"/>
    <lineage>
        <taxon>Eukaryota</taxon>
        <taxon>Metazoa</taxon>
        <taxon>Chordata</taxon>
        <taxon>Craniata</taxon>
        <taxon>Vertebrata</taxon>
        <taxon>Euteleostomi</taxon>
        <taxon>Actinopterygii</taxon>
        <taxon>Neopterygii</taxon>
        <taxon>Teleostei</taxon>
        <taxon>Neoteleostei</taxon>
        <taxon>Acanthomorphata</taxon>
        <taxon>Gobiaria</taxon>
        <taxon>Gobiiformes</taxon>
        <taxon>Gobioidei</taxon>
        <taxon>Gobiidae</taxon>
        <taxon>Gobiinae</taxon>
        <taxon>Knipowitschia</taxon>
    </lineage>
</organism>
<accession>A0AAV2JPV8</accession>
<reference evidence="1 2" key="1">
    <citation type="submission" date="2024-04" db="EMBL/GenBank/DDBJ databases">
        <authorList>
            <person name="Waldvogel A.-M."/>
            <person name="Schoenle A."/>
        </authorList>
    </citation>
    <scope>NUCLEOTIDE SEQUENCE [LARGE SCALE GENOMIC DNA]</scope>
</reference>
<sequence>MSWGRPLTDNTPKKALCLHKAMSEKAFEGMKCTPHRTSHLHYLQLQGPEAFSGCQSAQHRDLSESNEPRRPHYFLCCQEGVNPMGEARH</sequence>